<dbReference type="Proteomes" id="UP000199028">
    <property type="component" value="Unassembled WGS sequence"/>
</dbReference>
<dbReference type="AlphaFoldDB" id="A0A1H9BEM3"/>
<dbReference type="CDD" id="cd22922">
    <property type="entry name" value="HFD_Aq328-like_rpt1"/>
    <property type="match status" value="1"/>
</dbReference>
<keyword evidence="2" id="KW-1185">Reference proteome</keyword>
<dbReference type="EMBL" id="FOFT01000001">
    <property type="protein sequence ID" value="SEP87083.1"/>
    <property type="molecule type" value="Genomic_DNA"/>
</dbReference>
<gene>
    <name evidence="1" type="ORF">SAMN05216195_101453</name>
</gene>
<dbReference type="SUPFAM" id="SSF47113">
    <property type="entry name" value="Histone-fold"/>
    <property type="match status" value="1"/>
</dbReference>
<dbReference type="Gene3D" id="1.10.20.10">
    <property type="entry name" value="Histone, subunit A"/>
    <property type="match status" value="1"/>
</dbReference>
<dbReference type="InterPro" id="IPR015207">
    <property type="entry name" value="DUF1931"/>
</dbReference>
<evidence type="ECO:0008006" key="3">
    <source>
        <dbReference type="Google" id="ProtNLM"/>
    </source>
</evidence>
<organism evidence="1 2">
    <name type="scientific">Lentzea flaviverrucosa</name>
    <dbReference type="NCBI Taxonomy" id="200379"/>
    <lineage>
        <taxon>Bacteria</taxon>
        <taxon>Bacillati</taxon>
        <taxon>Actinomycetota</taxon>
        <taxon>Actinomycetes</taxon>
        <taxon>Pseudonocardiales</taxon>
        <taxon>Pseudonocardiaceae</taxon>
        <taxon>Lentzea</taxon>
    </lineage>
</organism>
<accession>A0A1H9BEM3</accession>
<dbReference type="GO" id="GO:0046982">
    <property type="term" value="F:protein heterodimerization activity"/>
    <property type="evidence" value="ECO:0007669"/>
    <property type="project" value="InterPro"/>
</dbReference>
<dbReference type="OrthoDB" id="14134at2"/>
<sequence length="146" mass="16689">MPVMNVARFEHFFRTTAGLDVDKDDLKRYNDFIDQQLRDMYLMAGITAKTNARDVVQAYDFPITKGLQERMREFDKLFAELETALDTMAPRPPDITLSDEAEAQVPHIAGGISIGLARTFKIIEPALVNPQTKHWESAFRLFDLLL</sequence>
<reference evidence="2" key="1">
    <citation type="submission" date="2016-10" db="EMBL/GenBank/DDBJ databases">
        <authorList>
            <person name="Varghese N."/>
            <person name="Submissions S."/>
        </authorList>
    </citation>
    <scope>NUCLEOTIDE SEQUENCE [LARGE SCALE GENOMIC DNA]</scope>
    <source>
        <strain evidence="2">CGMCC 4.578</strain>
    </source>
</reference>
<evidence type="ECO:0000313" key="2">
    <source>
        <dbReference type="Proteomes" id="UP000199028"/>
    </source>
</evidence>
<dbReference type="CDD" id="cd22923">
    <property type="entry name" value="HFD_Aq328-like_rpt2"/>
    <property type="match status" value="1"/>
</dbReference>
<evidence type="ECO:0000313" key="1">
    <source>
        <dbReference type="EMBL" id="SEP87083.1"/>
    </source>
</evidence>
<protein>
    <recommendedName>
        <fullName evidence="3">DUF1931 domain-containing protein</fullName>
    </recommendedName>
</protein>
<name>A0A1H9BEM3_9PSEU</name>
<dbReference type="InterPro" id="IPR009072">
    <property type="entry name" value="Histone-fold"/>
</dbReference>
<proteinExistence type="predicted"/>
<dbReference type="Pfam" id="PF09123">
    <property type="entry name" value="DUF1931"/>
    <property type="match status" value="1"/>
</dbReference>